<feature type="region of interest" description="Disordered" evidence="1">
    <location>
        <begin position="312"/>
        <end position="343"/>
    </location>
</feature>
<feature type="transmembrane region" description="Helical" evidence="2">
    <location>
        <begin position="21"/>
        <end position="42"/>
    </location>
</feature>
<proteinExistence type="predicted"/>
<keyword evidence="2" id="KW-0472">Membrane</keyword>
<feature type="compositionally biased region" description="Basic and acidic residues" evidence="1">
    <location>
        <begin position="327"/>
        <end position="343"/>
    </location>
</feature>
<keyword evidence="2" id="KW-0812">Transmembrane</keyword>
<dbReference type="EMBL" id="CP075870">
    <property type="protein sequence ID" value="QYT06127.1"/>
    <property type="molecule type" value="Genomic_DNA"/>
</dbReference>
<accession>A0A8G0PLP4</accession>
<organism evidence="3 4">
    <name type="scientific">Trichoderma simmonsii</name>
    <dbReference type="NCBI Taxonomy" id="1491479"/>
    <lineage>
        <taxon>Eukaryota</taxon>
        <taxon>Fungi</taxon>
        <taxon>Dikarya</taxon>
        <taxon>Ascomycota</taxon>
        <taxon>Pezizomycotina</taxon>
        <taxon>Sordariomycetes</taxon>
        <taxon>Hypocreomycetidae</taxon>
        <taxon>Hypocreales</taxon>
        <taxon>Hypocreaceae</taxon>
        <taxon>Trichoderma</taxon>
    </lineage>
</organism>
<keyword evidence="2" id="KW-1133">Transmembrane helix</keyword>
<reference evidence="3 4" key="1">
    <citation type="journal article" date="2021" name="BMC Genomics">
        <title>Telomere-to-telomere genome assembly of asparaginase-producing Trichoderma simmonsii.</title>
        <authorList>
            <person name="Chung D."/>
            <person name="Kwon Y.M."/>
            <person name="Yang Y."/>
        </authorList>
    </citation>
    <scope>NUCLEOTIDE SEQUENCE [LARGE SCALE GENOMIC DNA]</scope>
    <source>
        <strain evidence="3 4">GH-Sj1</strain>
    </source>
</reference>
<keyword evidence="4" id="KW-1185">Reference proteome</keyword>
<gene>
    <name evidence="3" type="ORF">H0G86_012992</name>
</gene>
<evidence type="ECO:0000256" key="1">
    <source>
        <dbReference type="SAM" id="MobiDB-lite"/>
    </source>
</evidence>
<evidence type="ECO:0000313" key="4">
    <source>
        <dbReference type="Proteomes" id="UP000826661"/>
    </source>
</evidence>
<sequence length="343" mass="37838">MSQATSFTYENSTPVEKKRNWRAMIFSSLIGGVVVVLSFFAISALTPPGEICFIAVTTVWGISTRVAGNILGSERLTYILRQDLIQQSYRKTIDKYIGSALENAVTSIRTQEPSEFQKTRFYFDVDHKLRFTILEKRRLYFDLSYKVTTPSTTSHRPLHHGVSAPDLLNYDPQSTRTVITEAKSLVEGIRHGAQEGALLGLASGALAILLCLALRKTGIFLGIIGATILLAQRNHSAIPLATPDKTALTEEFGTEALQQVMRLVRCAEDNTVGLELGMQVWTTAVETEDAHPKIGASSIILHYNKIVPLKTKEGEQDGRSATQSNKDGSRSENERGGDQRIIL</sequence>
<dbReference type="AlphaFoldDB" id="A0A8G0PLP4"/>
<dbReference type="Proteomes" id="UP000826661">
    <property type="component" value="Chromosome VII"/>
</dbReference>
<evidence type="ECO:0000313" key="3">
    <source>
        <dbReference type="EMBL" id="QYT06127.1"/>
    </source>
</evidence>
<name>A0A8G0PLP4_9HYPO</name>
<protein>
    <submittedName>
        <fullName evidence="3">Uncharacterized protein</fullName>
    </submittedName>
</protein>
<evidence type="ECO:0000256" key="2">
    <source>
        <dbReference type="SAM" id="Phobius"/>
    </source>
</evidence>